<proteinExistence type="predicted"/>
<keyword evidence="1" id="KW-0472">Membrane</keyword>
<sequence>MNKAVFWGSWGNKIFFLSYILLFFKAVISLKKLKRFVVFTVKDKKWDSRKKLTHPNFKLFVGVFCCLF</sequence>
<dbReference type="Proteomes" id="UP000230791">
    <property type="component" value="Unassembled WGS sequence"/>
</dbReference>
<evidence type="ECO:0000256" key="1">
    <source>
        <dbReference type="SAM" id="Phobius"/>
    </source>
</evidence>
<feature type="transmembrane region" description="Helical" evidence="1">
    <location>
        <begin position="6"/>
        <end position="28"/>
    </location>
</feature>
<evidence type="ECO:0000313" key="2">
    <source>
        <dbReference type="EMBL" id="PIT70695.1"/>
    </source>
</evidence>
<keyword evidence="1" id="KW-0812">Transmembrane</keyword>
<organism evidence="2 3">
    <name type="scientific">Bartonella tribocorum</name>
    <dbReference type="NCBI Taxonomy" id="85701"/>
    <lineage>
        <taxon>Bacteria</taxon>
        <taxon>Pseudomonadati</taxon>
        <taxon>Pseudomonadota</taxon>
        <taxon>Alphaproteobacteria</taxon>
        <taxon>Hyphomicrobiales</taxon>
        <taxon>Bartonellaceae</taxon>
        <taxon>Bartonella</taxon>
    </lineage>
</organism>
<reference evidence="2 3" key="1">
    <citation type="submission" date="2017-06" db="EMBL/GenBank/DDBJ databases">
        <title>Draft genome of Bartonella tribocorum C635.</title>
        <authorList>
            <person name="Hadjadj L."/>
            <person name="Jiyipong T."/>
            <person name="Diene S.M."/>
            <person name="Morand S."/>
            <person name="Rolain J.-M."/>
        </authorList>
    </citation>
    <scope>NUCLEOTIDE SEQUENCE [LARGE SCALE GENOMIC DNA]</scope>
    <source>
        <strain evidence="2 3">C635</strain>
    </source>
</reference>
<name>A0A2M6UWV9_9HYPH</name>
<accession>A0A2M6UWV9</accession>
<comment type="caution">
    <text evidence="2">The sequence shown here is derived from an EMBL/GenBank/DDBJ whole genome shotgun (WGS) entry which is preliminary data.</text>
</comment>
<dbReference type="EMBL" id="NJPP01000004">
    <property type="protein sequence ID" value="PIT70695.1"/>
    <property type="molecule type" value="Genomic_DNA"/>
</dbReference>
<gene>
    <name evidence="2" type="ORF">CEV08_02805</name>
</gene>
<protein>
    <submittedName>
        <fullName evidence="2">Uncharacterized protein</fullName>
    </submittedName>
</protein>
<keyword evidence="1" id="KW-1133">Transmembrane helix</keyword>
<evidence type="ECO:0000313" key="3">
    <source>
        <dbReference type="Proteomes" id="UP000230791"/>
    </source>
</evidence>
<dbReference type="AlphaFoldDB" id="A0A2M6UWV9"/>